<dbReference type="Proteomes" id="UP000244309">
    <property type="component" value="Unassembled WGS sequence"/>
</dbReference>
<dbReference type="GeneID" id="37010692"/>
<feature type="transmembrane region" description="Helical" evidence="9">
    <location>
        <begin position="76"/>
        <end position="99"/>
    </location>
</feature>
<keyword evidence="6" id="KW-0406">Ion transport</keyword>
<dbReference type="InterPro" id="IPR011701">
    <property type="entry name" value="MFS"/>
</dbReference>
<comment type="subcellular location">
    <subcellularLocation>
        <location evidence="1">Endomembrane system</location>
        <topology evidence="1">Multi-pass membrane protein</topology>
    </subcellularLocation>
</comment>
<dbReference type="GO" id="GO:0015343">
    <property type="term" value="F:siderophore-iron transmembrane transporter activity"/>
    <property type="evidence" value="ECO:0007669"/>
    <property type="project" value="TreeGrafter"/>
</dbReference>
<evidence type="ECO:0000256" key="6">
    <source>
        <dbReference type="ARBA" id="ARBA00023065"/>
    </source>
</evidence>
<dbReference type="OrthoDB" id="4088837at2759"/>
<evidence type="ECO:0000313" key="10">
    <source>
        <dbReference type="EMBL" id="PVH22335.1"/>
    </source>
</evidence>
<feature type="transmembrane region" description="Helical" evidence="9">
    <location>
        <begin position="607"/>
        <end position="624"/>
    </location>
</feature>
<feature type="region of interest" description="Disordered" evidence="8">
    <location>
        <begin position="636"/>
        <end position="658"/>
    </location>
</feature>
<organism evidence="10 11">
    <name type="scientific">Candidozyma haemuli</name>
    <dbReference type="NCBI Taxonomy" id="45357"/>
    <lineage>
        <taxon>Eukaryota</taxon>
        <taxon>Fungi</taxon>
        <taxon>Dikarya</taxon>
        <taxon>Ascomycota</taxon>
        <taxon>Saccharomycotina</taxon>
        <taxon>Pichiomycetes</taxon>
        <taxon>Metschnikowiaceae</taxon>
        <taxon>Candidozyma</taxon>
    </lineage>
</organism>
<feature type="transmembrane region" description="Helical" evidence="9">
    <location>
        <begin position="317"/>
        <end position="338"/>
    </location>
</feature>
<comment type="similarity">
    <text evidence="2">Belongs to the major facilitator superfamily.</text>
</comment>
<feature type="transmembrane region" description="Helical" evidence="9">
    <location>
        <begin position="235"/>
        <end position="256"/>
    </location>
</feature>
<feature type="transmembrane region" description="Helical" evidence="9">
    <location>
        <begin position="458"/>
        <end position="477"/>
    </location>
</feature>
<keyword evidence="3" id="KW-0813">Transport</keyword>
<evidence type="ECO:0008006" key="12">
    <source>
        <dbReference type="Google" id="ProtNLM"/>
    </source>
</evidence>
<keyword evidence="11" id="KW-1185">Reference proteome</keyword>
<feature type="transmembrane region" description="Helical" evidence="9">
    <location>
        <begin position="167"/>
        <end position="185"/>
    </location>
</feature>
<evidence type="ECO:0000256" key="2">
    <source>
        <dbReference type="ARBA" id="ARBA00008335"/>
    </source>
</evidence>
<feature type="transmembrane region" description="Helical" evidence="9">
    <location>
        <begin position="143"/>
        <end position="161"/>
    </location>
</feature>
<dbReference type="SUPFAM" id="SSF103473">
    <property type="entry name" value="MFS general substrate transporter"/>
    <property type="match status" value="1"/>
</dbReference>
<dbReference type="RefSeq" id="XP_025343275.1">
    <property type="nucleotide sequence ID" value="XM_025488959.1"/>
</dbReference>
<proteinExistence type="inferred from homology"/>
<evidence type="ECO:0000256" key="8">
    <source>
        <dbReference type="SAM" id="MobiDB-lite"/>
    </source>
</evidence>
<dbReference type="PANTHER" id="PTHR23501">
    <property type="entry name" value="MAJOR FACILITATOR SUPERFAMILY"/>
    <property type="match status" value="1"/>
</dbReference>
<evidence type="ECO:0000256" key="5">
    <source>
        <dbReference type="ARBA" id="ARBA00022989"/>
    </source>
</evidence>
<sequence>MAEFRSFSVSQETNGLSDIKNVELHDEKSQVTDHKDLDRTSSASSDSDDSMVVIKSFGIRKSELIMEQMTSTWQKVIFCFTIFLGMYIISVENYAISVLSSYATNSYKQHSLMSTIGIIRYVASGAAYPFFARAADIFGRLPLFIVALICKVIGNIVQAKATDVQKYAAGSVFFALGNSGQAILWQLSLCDATSLKWRTFAVGAMSMPTIVNTWSIGEIIAELLANHSWSFGTALWAYTTPLVCLPYILFYLHLIIKARRTETWKQINREEQENFIEGSPRAKRYQLELDGSASTIGKFKGYTKVLFLRLVDNLHAIFWKVDLIGCLLVAVVLGLLLVPLTLAGGTRSQWQRASTIVPLVMGFVAIPIFIFWETKCTKRPLLPWKVMKDRGVWAAFLMSLFTTFVYGMPDDYSYPVLLVGMNASVTVATRTPALKGFLEGLTVPIVGLMLTKVRRTKLFVLFGVAMMFIAMGLFVHFRGDNDGVRAKYYRDGVAIGMCFVGVACGCLLRVGAVSVQACTNHEYMASVIAVFSMSYLVGSALSKSISGAIWTQQMYGVIVEKMTELGVDPSMALSAYSEPYTFIMLAPWGSAPRRAISMAYAELQRKLSIVGVCLCVPLLVWVLLMRDHRLPDTQNFGDLDPSLSDQENAKKAAERDKSQIVFSDDKDYILDFLKRMVGIKPKSPNYE</sequence>
<dbReference type="Pfam" id="PF07690">
    <property type="entry name" value="MFS_1"/>
    <property type="match status" value="1"/>
</dbReference>
<keyword evidence="4 9" id="KW-0812">Transmembrane</keyword>
<feature type="transmembrane region" description="Helical" evidence="9">
    <location>
        <begin position="433"/>
        <end position="451"/>
    </location>
</feature>
<dbReference type="VEuPathDB" id="FungiDB:CXQ85_005363"/>
<feature type="transmembrane region" description="Helical" evidence="9">
    <location>
        <begin position="111"/>
        <end position="131"/>
    </location>
</feature>
<feature type="transmembrane region" description="Helical" evidence="9">
    <location>
        <begin position="523"/>
        <end position="541"/>
    </location>
</feature>
<dbReference type="GO" id="GO:0005886">
    <property type="term" value="C:plasma membrane"/>
    <property type="evidence" value="ECO:0007669"/>
    <property type="project" value="TreeGrafter"/>
</dbReference>
<gene>
    <name evidence="10" type="ORF">CXQ85_005363</name>
</gene>
<accession>A0A2V1AWW2</accession>
<evidence type="ECO:0000256" key="4">
    <source>
        <dbReference type="ARBA" id="ARBA00022692"/>
    </source>
</evidence>
<feature type="transmembrane region" description="Helical" evidence="9">
    <location>
        <begin position="492"/>
        <end position="511"/>
    </location>
</feature>
<feature type="transmembrane region" description="Helical" evidence="9">
    <location>
        <begin position="392"/>
        <end position="409"/>
    </location>
</feature>
<dbReference type="Gene3D" id="1.20.1250.20">
    <property type="entry name" value="MFS general substrate transporter like domains"/>
    <property type="match status" value="2"/>
</dbReference>
<dbReference type="AlphaFoldDB" id="A0A2V1AWW2"/>
<evidence type="ECO:0000256" key="9">
    <source>
        <dbReference type="SAM" id="Phobius"/>
    </source>
</evidence>
<evidence type="ECO:0000256" key="1">
    <source>
        <dbReference type="ARBA" id="ARBA00004127"/>
    </source>
</evidence>
<keyword evidence="7 9" id="KW-0472">Membrane</keyword>
<feature type="transmembrane region" description="Helical" evidence="9">
    <location>
        <begin position="197"/>
        <end position="215"/>
    </location>
</feature>
<dbReference type="GO" id="GO:0005768">
    <property type="term" value="C:endosome"/>
    <property type="evidence" value="ECO:0007669"/>
    <property type="project" value="TreeGrafter"/>
</dbReference>
<dbReference type="PANTHER" id="PTHR23501:SF92">
    <property type="entry name" value="GLUTATHIONE EXCHANGER 1-RELATED"/>
    <property type="match status" value="1"/>
</dbReference>
<reference evidence="10 11" key="1">
    <citation type="submission" date="2017-12" db="EMBL/GenBank/DDBJ databases">
        <title>Genome Sequence of a Multidrug-Resistant Candida haemulonii Isolate from a Patient with Chronic Leg Ulcers in Israel.</title>
        <authorList>
            <person name="Chow N.A."/>
            <person name="Gade L."/>
            <person name="Batra D."/>
            <person name="Rowe L.A."/>
            <person name="Ben-Ami R."/>
            <person name="Loparev V.N."/>
            <person name="Litvintseva A.P."/>
        </authorList>
    </citation>
    <scope>NUCLEOTIDE SEQUENCE [LARGE SCALE GENOMIC DNA]</scope>
    <source>
        <strain evidence="10 11">B11899</strain>
    </source>
</reference>
<dbReference type="STRING" id="45357.A0A2V1AWW2"/>
<dbReference type="EMBL" id="PKFO01000007">
    <property type="protein sequence ID" value="PVH22335.1"/>
    <property type="molecule type" value="Genomic_DNA"/>
</dbReference>
<feature type="transmembrane region" description="Helical" evidence="9">
    <location>
        <begin position="350"/>
        <end position="372"/>
    </location>
</feature>
<keyword evidence="5 9" id="KW-1133">Transmembrane helix</keyword>
<dbReference type="InterPro" id="IPR036259">
    <property type="entry name" value="MFS_trans_sf"/>
</dbReference>
<feature type="compositionally biased region" description="Basic and acidic residues" evidence="8">
    <location>
        <begin position="647"/>
        <end position="658"/>
    </location>
</feature>
<evidence type="ECO:0000256" key="7">
    <source>
        <dbReference type="ARBA" id="ARBA00023136"/>
    </source>
</evidence>
<evidence type="ECO:0000313" key="11">
    <source>
        <dbReference type="Proteomes" id="UP000244309"/>
    </source>
</evidence>
<protein>
    <recommendedName>
        <fullName evidence="12">Major facilitator superfamily (MFS) profile domain-containing protein</fullName>
    </recommendedName>
</protein>
<comment type="caution">
    <text evidence="10">The sequence shown here is derived from an EMBL/GenBank/DDBJ whole genome shotgun (WGS) entry which is preliminary data.</text>
</comment>
<name>A0A2V1AWW2_9ASCO</name>
<evidence type="ECO:0000256" key="3">
    <source>
        <dbReference type="ARBA" id="ARBA00022448"/>
    </source>
</evidence>
<dbReference type="GO" id="GO:0005774">
    <property type="term" value="C:vacuolar membrane"/>
    <property type="evidence" value="ECO:0007669"/>
    <property type="project" value="TreeGrafter"/>
</dbReference>